<sequence>MVTRCLEFIEFHKTLDDVLKKIDERGIGSQKRQAASYTDDDEDKLWQKIFSPDTTTSLRYAAYFYVCKIFALRAVDEHSNHAVEQFVKGTDKDGEYIEFRGRPCKNNQGGLYNARKMPYKDVRQYSNPKNPRCVIKFVNQVLELSTPSGPKPTPLGQQGWDIEIF</sequence>
<dbReference type="GeneID" id="102807032"/>
<gene>
    <name evidence="2" type="primary">LOC102807032</name>
</gene>
<name>A0ABM0MG12_SACKO</name>
<keyword evidence="1" id="KW-1185">Reference proteome</keyword>
<dbReference type="RefSeq" id="XP_006818953.1">
    <property type="nucleotide sequence ID" value="XM_006818890.1"/>
</dbReference>
<organism evidence="1 2">
    <name type="scientific">Saccoglossus kowalevskii</name>
    <name type="common">Acorn worm</name>
    <dbReference type="NCBI Taxonomy" id="10224"/>
    <lineage>
        <taxon>Eukaryota</taxon>
        <taxon>Metazoa</taxon>
        <taxon>Hemichordata</taxon>
        <taxon>Enteropneusta</taxon>
        <taxon>Harrimaniidae</taxon>
        <taxon>Saccoglossus</taxon>
    </lineage>
</organism>
<dbReference type="PANTHER" id="PTHR21446:SF13">
    <property type="entry name" value="DUF3504 DOMAIN-CONTAINING PROTEIN"/>
    <property type="match status" value="1"/>
</dbReference>
<evidence type="ECO:0000313" key="1">
    <source>
        <dbReference type="Proteomes" id="UP000694865"/>
    </source>
</evidence>
<dbReference type="InterPro" id="IPR052787">
    <property type="entry name" value="MAVS"/>
</dbReference>
<reference evidence="2" key="1">
    <citation type="submission" date="2025-08" db="UniProtKB">
        <authorList>
            <consortium name="RefSeq"/>
        </authorList>
    </citation>
    <scope>IDENTIFICATION</scope>
    <source>
        <tissue evidence="2">Testes</tissue>
    </source>
</reference>
<accession>A0ABM0MG12</accession>
<proteinExistence type="predicted"/>
<protein>
    <submittedName>
        <fullName evidence="2">Uncharacterized protein LOC102807032</fullName>
    </submittedName>
</protein>
<dbReference type="PANTHER" id="PTHR21446">
    <property type="entry name" value="DUF3504 DOMAIN-CONTAINING PROTEIN"/>
    <property type="match status" value="1"/>
</dbReference>
<evidence type="ECO:0000313" key="2">
    <source>
        <dbReference type="RefSeq" id="XP_006818953.1"/>
    </source>
</evidence>
<dbReference type="Proteomes" id="UP000694865">
    <property type="component" value="Unplaced"/>
</dbReference>